<evidence type="ECO:0000313" key="14">
    <source>
        <dbReference type="EMBL" id="SNS12055.1"/>
    </source>
</evidence>
<dbReference type="Gene3D" id="3.10.580.10">
    <property type="entry name" value="CBS-domain"/>
    <property type="match status" value="1"/>
</dbReference>
<protein>
    <submittedName>
        <fullName evidence="14">Hemolysin, contains CBS domains</fullName>
    </submittedName>
</protein>
<evidence type="ECO:0000256" key="3">
    <source>
        <dbReference type="ARBA" id="ARBA00022475"/>
    </source>
</evidence>
<dbReference type="FunFam" id="3.10.580.10:FF:000002">
    <property type="entry name" value="Magnesium/cobalt efflux protein CorC"/>
    <property type="match status" value="1"/>
</dbReference>
<dbReference type="Proteomes" id="UP000198318">
    <property type="component" value="Unassembled WGS sequence"/>
</dbReference>
<dbReference type="InterPro" id="IPR005170">
    <property type="entry name" value="Transptr-assoc_dom"/>
</dbReference>
<dbReference type="PROSITE" id="PS51371">
    <property type="entry name" value="CBS"/>
    <property type="match status" value="2"/>
</dbReference>
<reference evidence="14 15" key="1">
    <citation type="submission" date="2017-06" db="EMBL/GenBank/DDBJ databases">
        <authorList>
            <person name="Kim H.J."/>
            <person name="Triplett B.A."/>
        </authorList>
    </citation>
    <scope>NUCLEOTIDE SEQUENCE [LARGE SCALE GENOMIC DNA]</scope>
    <source>
        <strain evidence="14 15">DSM 44715</strain>
    </source>
</reference>
<dbReference type="InterPro" id="IPR016169">
    <property type="entry name" value="FAD-bd_PCMH_sub2"/>
</dbReference>
<keyword evidence="3" id="KW-1003">Cell membrane</keyword>
<dbReference type="GO" id="GO:0050660">
    <property type="term" value="F:flavin adenine dinucleotide binding"/>
    <property type="evidence" value="ECO:0007669"/>
    <property type="project" value="InterPro"/>
</dbReference>
<keyword evidence="15" id="KW-1185">Reference proteome</keyword>
<keyword evidence="6 10" id="KW-1133">Transmembrane helix</keyword>
<dbReference type="InterPro" id="IPR002550">
    <property type="entry name" value="CNNM"/>
</dbReference>
<keyword evidence="5" id="KW-0677">Repeat</keyword>
<dbReference type="AlphaFoldDB" id="A0A239BVI8"/>
<evidence type="ECO:0000313" key="15">
    <source>
        <dbReference type="Proteomes" id="UP000198318"/>
    </source>
</evidence>
<dbReference type="SUPFAM" id="SSF54631">
    <property type="entry name" value="CBS-domain pair"/>
    <property type="match status" value="1"/>
</dbReference>
<keyword evidence="4 10" id="KW-0812">Transmembrane</keyword>
<dbReference type="PANTHER" id="PTHR22777">
    <property type="entry name" value="HEMOLYSIN-RELATED"/>
    <property type="match status" value="1"/>
</dbReference>
<dbReference type="InterPro" id="IPR000644">
    <property type="entry name" value="CBS_dom"/>
</dbReference>
<evidence type="ECO:0000256" key="9">
    <source>
        <dbReference type="PROSITE-ProRule" id="PRU00703"/>
    </source>
</evidence>
<dbReference type="InterPro" id="IPR036318">
    <property type="entry name" value="FAD-bd_PCMH-like_sf"/>
</dbReference>
<feature type="transmembrane region" description="Helical" evidence="11">
    <location>
        <begin position="94"/>
        <end position="114"/>
    </location>
</feature>
<evidence type="ECO:0000256" key="10">
    <source>
        <dbReference type="PROSITE-ProRule" id="PRU01193"/>
    </source>
</evidence>
<dbReference type="EMBL" id="FZOR01000001">
    <property type="protein sequence ID" value="SNS12055.1"/>
    <property type="molecule type" value="Genomic_DNA"/>
</dbReference>
<evidence type="ECO:0000256" key="5">
    <source>
        <dbReference type="ARBA" id="ARBA00022737"/>
    </source>
</evidence>
<evidence type="ECO:0000256" key="6">
    <source>
        <dbReference type="ARBA" id="ARBA00022989"/>
    </source>
</evidence>
<dbReference type="CDD" id="cd04590">
    <property type="entry name" value="CBS_pair_CorC_HlyC_assoc"/>
    <property type="match status" value="1"/>
</dbReference>
<dbReference type="Pfam" id="PF03471">
    <property type="entry name" value="CorC_HlyC"/>
    <property type="match status" value="1"/>
</dbReference>
<dbReference type="RefSeq" id="WP_179271328.1">
    <property type="nucleotide sequence ID" value="NZ_FZOR01000001.1"/>
</dbReference>
<keyword evidence="7 9" id="KW-0129">CBS domain</keyword>
<evidence type="ECO:0000259" key="12">
    <source>
        <dbReference type="PROSITE" id="PS51371"/>
    </source>
</evidence>
<feature type="domain" description="CBS" evidence="12">
    <location>
        <begin position="275"/>
        <end position="332"/>
    </location>
</feature>
<evidence type="ECO:0000256" key="1">
    <source>
        <dbReference type="ARBA" id="ARBA00004651"/>
    </source>
</evidence>
<comment type="similarity">
    <text evidence="2">Belongs to the UPF0053 family.</text>
</comment>
<evidence type="ECO:0000256" key="11">
    <source>
        <dbReference type="SAM" id="Phobius"/>
    </source>
</evidence>
<sequence>MSTAQAWLSALAAGLVFMAGLLAGTETALARVSRVTVDEALREGRRGAKRLAEVVADPARYVNMVLLLRIGCELVATVIVADLCISWLDETWRAYVTAAAIMILISYVVIGVGPRTLGIQHADRIALTGAAVIHPVTRVFGPLPRLLILLGNALTPGKGFREGPFASEAELRDLVDLAEQRELIEPVEREMIHSVFELGDTLVREVMVPRTDIVFIERTKTLRQAMSLALRSGFSRIPVVGENEDDVVGIAYLKDIARRSQEHRAGESTETVDSVMRPATYVPDSKPIDELLREMQARRIHVAIVIDEYGGTAGLVTIEDILEEIVGEITDEYDREIPPVTWLPDGAARVTARLPVEDLAELFGVELDGEDVETVGGLLAHALGRVPIEGSTAEVGPADGGPVLSLKAETIAGRRNRIGTVLVHRLGATAADAAGADDTGRSR</sequence>
<dbReference type="GO" id="GO:0005886">
    <property type="term" value="C:plasma membrane"/>
    <property type="evidence" value="ECO:0007669"/>
    <property type="project" value="UniProtKB-SubCell"/>
</dbReference>
<dbReference type="InterPro" id="IPR044751">
    <property type="entry name" value="Ion_transp-like_CBS"/>
</dbReference>
<dbReference type="PANTHER" id="PTHR22777:SF32">
    <property type="entry name" value="UPF0053 INNER MEMBRANE PROTEIN YFJD"/>
    <property type="match status" value="1"/>
</dbReference>
<dbReference type="Gene3D" id="3.30.465.10">
    <property type="match status" value="1"/>
</dbReference>
<name>A0A239BVI8_9ACTN</name>
<feature type="transmembrane region" description="Helical" evidence="11">
    <location>
        <begin position="66"/>
        <end position="88"/>
    </location>
</feature>
<evidence type="ECO:0000256" key="2">
    <source>
        <dbReference type="ARBA" id="ARBA00006337"/>
    </source>
</evidence>
<dbReference type="PROSITE" id="PS51846">
    <property type="entry name" value="CNNM"/>
    <property type="match status" value="1"/>
</dbReference>
<proteinExistence type="inferred from homology"/>
<feature type="transmembrane region" description="Helical" evidence="11">
    <location>
        <begin position="6"/>
        <end position="24"/>
    </location>
</feature>
<comment type="subcellular location">
    <subcellularLocation>
        <location evidence="1">Cell membrane</location>
        <topology evidence="1">Multi-pass membrane protein</topology>
    </subcellularLocation>
</comment>
<feature type="domain" description="CBS" evidence="12">
    <location>
        <begin position="207"/>
        <end position="268"/>
    </location>
</feature>
<evidence type="ECO:0000256" key="7">
    <source>
        <dbReference type="ARBA" id="ARBA00023122"/>
    </source>
</evidence>
<gene>
    <name evidence="14" type="ORF">SAMN05443665_100184</name>
</gene>
<dbReference type="SMART" id="SM01091">
    <property type="entry name" value="CorC_HlyC"/>
    <property type="match status" value="1"/>
</dbReference>
<dbReference type="Pfam" id="PF01595">
    <property type="entry name" value="CNNM"/>
    <property type="match status" value="1"/>
</dbReference>
<dbReference type="SMART" id="SM00116">
    <property type="entry name" value="CBS"/>
    <property type="match status" value="2"/>
</dbReference>
<evidence type="ECO:0000259" key="13">
    <source>
        <dbReference type="PROSITE" id="PS51846"/>
    </source>
</evidence>
<evidence type="ECO:0000256" key="4">
    <source>
        <dbReference type="ARBA" id="ARBA00022692"/>
    </source>
</evidence>
<dbReference type="InterPro" id="IPR046342">
    <property type="entry name" value="CBS_dom_sf"/>
</dbReference>
<evidence type="ECO:0000256" key="8">
    <source>
        <dbReference type="ARBA" id="ARBA00023136"/>
    </source>
</evidence>
<dbReference type="SUPFAM" id="SSF56176">
    <property type="entry name" value="FAD-binding/transporter-associated domain-like"/>
    <property type="match status" value="1"/>
</dbReference>
<accession>A0A239BVI8</accession>
<feature type="domain" description="CNNM transmembrane" evidence="13">
    <location>
        <begin position="1"/>
        <end position="188"/>
    </location>
</feature>
<organism evidence="14 15">
    <name type="scientific">Actinomadura meyerae</name>
    <dbReference type="NCBI Taxonomy" id="240840"/>
    <lineage>
        <taxon>Bacteria</taxon>
        <taxon>Bacillati</taxon>
        <taxon>Actinomycetota</taxon>
        <taxon>Actinomycetes</taxon>
        <taxon>Streptosporangiales</taxon>
        <taxon>Thermomonosporaceae</taxon>
        <taxon>Actinomadura</taxon>
    </lineage>
</organism>
<keyword evidence="8 10" id="KW-0472">Membrane</keyword>
<dbReference type="Pfam" id="PF00571">
    <property type="entry name" value="CBS"/>
    <property type="match status" value="2"/>
</dbReference>